<dbReference type="SUPFAM" id="SSF52540">
    <property type="entry name" value="P-loop containing nucleoside triphosphate hydrolases"/>
    <property type="match status" value="1"/>
</dbReference>
<keyword evidence="2" id="KW-1185">Reference proteome</keyword>
<sequence length="335" mass="36663">MLDGTGGRFKYRVYGVTLQANRPLPGLVPASAHALADIHVHLMRDRESQLPSAEVERVSSGLNIRSKADGTYFHLWFRGDGQLDFEVDAEGCSISATWTRSVLEEVTALLLGPVLGCALRLRGMLCLHACVVRLGQHAIALVGPTGTGKSTTAAALARQGHAILSDDIAVLNDLGPQWLAQPGYPRLRLWPASIHALYGSEAGLARIFSFTEKRFVDLTDHTHQSAWRFYREPLPLAAIYVLGARQSGLADTTIEPISPAPAVMTLMGQRSANHFDLTLDAEQQVREFADLSRLAMRVPVRKVTRSDRLDALPQLCDALEEDVARLDTPEICTQP</sequence>
<evidence type="ECO:0008006" key="3">
    <source>
        <dbReference type="Google" id="ProtNLM"/>
    </source>
</evidence>
<name>W4LYB9_ENTF1</name>
<dbReference type="EMBL" id="AZHW01000110">
    <property type="protein sequence ID" value="ETX02746.1"/>
    <property type="molecule type" value="Genomic_DNA"/>
</dbReference>
<dbReference type="HOGENOM" id="CLU_073290_0_0_7"/>
<reference evidence="1 2" key="1">
    <citation type="journal article" date="2014" name="Nature">
        <title>An environmental bacterial taxon with a large and distinct metabolic repertoire.</title>
        <authorList>
            <person name="Wilson M.C."/>
            <person name="Mori T."/>
            <person name="Ruckert C."/>
            <person name="Uria A.R."/>
            <person name="Helf M.J."/>
            <person name="Takada K."/>
            <person name="Gernert C."/>
            <person name="Steffens U.A."/>
            <person name="Heycke N."/>
            <person name="Schmitt S."/>
            <person name="Rinke C."/>
            <person name="Helfrich E.J."/>
            <person name="Brachmann A.O."/>
            <person name="Gurgui C."/>
            <person name="Wakimoto T."/>
            <person name="Kracht M."/>
            <person name="Crusemann M."/>
            <person name="Hentschel U."/>
            <person name="Abe I."/>
            <person name="Matsunaga S."/>
            <person name="Kalinowski J."/>
            <person name="Takeyama H."/>
            <person name="Piel J."/>
        </authorList>
    </citation>
    <scope>NUCLEOTIDE SEQUENCE [LARGE SCALE GENOMIC DNA]</scope>
    <source>
        <strain evidence="2">TSY1</strain>
    </source>
</reference>
<gene>
    <name evidence="1" type="ORF">ETSY1_02485</name>
</gene>
<comment type="caution">
    <text evidence="1">The sequence shown here is derived from an EMBL/GenBank/DDBJ whole genome shotgun (WGS) entry which is preliminary data.</text>
</comment>
<dbReference type="SUPFAM" id="SSF53795">
    <property type="entry name" value="PEP carboxykinase-like"/>
    <property type="match status" value="1"/>
</dbReference>
<dbReference type="Gene3D" id="3.40.50.300">
    <property type="entry name" value="P-loop containing nucleotide triphosphate hydrolases"/>
    <property type="match status" value="1"/>
</dbReference>
<evidence type="ECO:0000313" key="1">
    <source>
        <dbReference type="EMBL" id="ETX02746.1"/>
    </source>
</evidence>
<accession>W4LYB9</accession>
<protein>
    <recommendedName>
        <fullName evidence="3">HPr kinase/phosphorylase C-terminal domain-containing protein</fullName>
    </recommendedName>
</protein>
<dbReference type="PATRIC" id="fig|1429438.4.peg.665"/>
<evidence type="ECO:0000313" key="2">
    <source>
        <dbReference type="Proteomes" id="UP000019141"/>
    </source>
</evidence>
<dbReference type="InterPro" id="IPR027417">
    <property type="entry name" value="P-loop_NTPase"/>
</dbReference>
<dbReference type="Proteomes" id="UP000019141">
    <property type="component" value="Unassembled WGS sequence"/>
</dbReference>
<organism evidence="1 2">
    <name type="scientific">Entotheonella factor</name>
    <dbReference type="NCBI Taxonomy" id="1429438"/>
    <lineage>
        <taxon>Bacteria</taxon>
        <taxon>Pseudomonadati</taxon>
        <taxon>Nitrospinota/Tectimicrobiota group</taxon>
        <taxon>Candidatus Tectimicrobiota</taxon>
        <taxon>Candidatus Entotheonellia</taxon>
        <taxon>Candidatus Entotheonellales</taxon>
        <taxon>Candidatus Entotheonellaceae</taxon>
        <taxon>Candidatus Entotheonella</taxon>
    </lineage>
</organism>
<proteinExistence type="predicted"/>
<dbReference type="AlphaFoldDB" id="W4LYB9"/>